<evidence type="ECO:0000259" key="3">
    <source>
        <dbReference type="Pfam" id="PF14667"/>
    </source>
</evidence>
<evidence type="ECO:0000313" key="4">
    <source>
        <dbReference type="EMBL" id="MEE6259054.1"/>
    </source>
</evidence>
<dbReference type="RefSeq" id="WP_331214164.1">
    <property type="nucleotide sequence ID" value="NZ_JAZGQK010000007.1"/>
</dbReference>
<sequence length="413" mass="43611">MKVALTGAEGFLGWHVRVLIHALGWPEPTRLTRAELADPAAVAAAVSGADRLLHLAGVNRGDPADVATGNVEVAAALARGLRQCAAPPPTVVFANSVQAGNGTPYGDSKVAAAATLASTVAGRFDDVLLPNLYGEHGRPFYNSVVATFCRLLADGQVPEIHQDRDLELVHALDAAARLLDVPDSGAWDPTMPTLRIGVRALAERLGAAASAYRAGELPPLLGRHDVRLFNTYRSHCFPGHYPLPLTRHADRRGELVETVRSYGGGGQTFVSTSRPGITRGEHFHLAKVERFVVLRGTAEIALRRVGHSEVVRFTVSGDEPVLVDMPTMWAHRITNIGDGELLTLFWANELFDPARPDTYPEPVGGLDTVATVGPAVHPSEPAPAGDAPDAATSPPVPAADAPESVPRPAVVGG</sequence>
<dbReference type="InterPro" id="IPR029303">
    <property type="entry name" value="CapF_C"/>
</dbReference>
<keyword evidence="5" id="KW-1185">Reference proteome</keyword>
<dbReference type="EMBL" id="JAZGQK010000007">
    <property type="protein sequence ID" value="MEE6259054.1"/>
    <property type="molecule type" value="Genomic_DNA"/>
</dbReference>
<feature type="compositionally biased region" description="Low complexity" evidence="1">
    <location>
        <begin position="378"/>
        <end position="393"/>
    </location>
</feature>
<dbReference type="SUPFAM" id="SSF51735">
    <property type="entry name" value="NAD(P)-binding Rossmann-fold domains"/>
    <property type="match status" value="1"/>
</dbReference>
<feature type="domain" description="NAD-dependent epimerase/dehydratase" evidence="2">
    <location>
        <begin position="4"/>
        <end position="176"/>
    </location>
</feature>
<dbReference type="InterPro" id="IPR011051">
    <property type="entry name" value="RmlC_Cupin_sf"/>
</dbReference>
<feature type="region of interest" description="Disordered" evidence="1">
    <location>
        <begin position="371"/>
        <end position="413"/>
    </location>
</feature>
<proteinExistence type="predicted"/>
<dbReference type="Pfam" id="PF01370">
    <property type="entry name" value="Epimerase"/>
    <property type="match status" value="1"/>
</dbReference>
<dbReference type="InterPro" id="IPR001509">
    <property type="entry name" value="Epimerase_deHydtase"/>
</dbReference>
<dbReference type="Proteomes" id="UP001332243">
    <property type="component" value="Unassembled WGS sequence"/>
</dbReference>
<dbReference type="SUPFAM" id="SSF51182">
    <property type="entry name" value="RmlC-like cupins"/>
    <property type="match status" value="1"/>
</dbReference>
<organism evidence="4 5">
    <name type="scientific">Plantactinospora sonchi</name>
    <dbReference type="NCBI Taxonomy" id="1544735"/>
    <lineage>
        <taxon>Bacteria</taxon>
        <taxon>Bacillati</taxon>
        <taxon>Actinomycetota</taxon>
        <taxon>Actinomycetes</taxon>
        <taxon>Micromonosporales</taxon>
        <taxon>Micromonosporaceae</taxon>
        <taxon>Plantactinospora</taxon>
    </lineage>
</organism>
<dbReference type="Pfam" id="PF14667">
    <property type="entry name" value="Polysacc_synt_C"/>
    <property type="match status" value="1"/>
</dbReference>
<evidence type="ECO:0000259" key="2">
    <source>
        <dbReference type="Pfam" id="PF01370"/>
    </source>
</evidence>
<dbReference type="InterPro" id="IPR036291">
    <property type="entry name" value="NAD(P)-bd_dom_sf"/>
</dbReference>
<dbReference type="CDD" id="cd07007">
    <property type="entry name" value="cupin_CapF-like_C"/>
    <property type="match status" value="1"/>
</dbReference>
<name>A0ABU7RRC9_9ACTN</name>
<dbReference type="InterPro" id="IPR014710">
    <property type="entry name" value="RmlC-like_jellyroll"/>
</dbReference>
<dbReference type="Gene3D" id="2.60.120.10">
    <property type="entry name" value="Jelly Rolls"/>
    <property type="match status" value="1"/>
</dbReference>
<evidence type="ECO:0000256" key="1">
    <source>
        <dbReference type="SAM" id="MobiDB-lite"/>
    </source>
</evidence>
<protein>
    <submittedName>
        <fullName evidence="4">NAD-dependent epimerase/dehydratase family protein</fullName>
    </submittedName>
</protein>
<feature type="domain" description="Capsular polysaccharide assembling protein CapF C-terminal" evidence="3">
    <location>
        <begin position="248"/>
        <end position="359"/>
    </location>
</feature>
<comment type="caution">
    <text evidence="4">The sequence shown here is derived from an EMBL/GenBank/DDBJ whole genome shotgun (WGS) entry which is preliminary data.</text>
</comment>
<dbReference type="Gene3D" id="3.40.50.720">
    <property type="entry name" value="NAD(P)-binding Rossmann-like Domain"/>
    <property type="match status" value="1"/>
</dbReference>
<evidence type="ECO:0000313" key="5">
    <source>
        <dbReference type="Proteomes" id="UP001332243"/>
    </source>
</evidence>
<gene>
    <name evidence="4" type="ORF">V1633_11200</name>
</gene>
<accession>A0ABU7RRC9</accession>
<reference evidence="4 5" key="1">
    <citation type="submission" date="2024-01" db="EMBL/GenBank/DDBJ databases">
        <title>Genome insights into Plantactinospora sonchi sp. nov.</title>
        <authorList>
            <person name="Wang L."/>
        </authorList>
    </citation>
    <scope>NUCLEOTIDE SEQUENCE [LARGE SCALE GENOMIC DNA]</scope>
    <source>
        <strain evidence="4 5">NEAU-QY2</strain>
    </source>
</reference>